<dbReference type="SMART" id="SM01296">
    <property type="entry name" value="N2227"/>
    <property type="match status" value="1"/>
</dbReference>
<evidence type="ECO:0000256" key="1">
    <source>
        <dbReference type="ARBA" id="ARBA00022603"/>
    </source>
</evidence>
<name>A0A8H7ZU86_9FUNG</name>
<dbReference type="GO" id="GO:0032259">
    <property type="term" value="P:methylation"/>
    <property type="evidence" value="ECO:0007669"/>
    <property type="project" value="UniProtKB-KW"/>
</dbReference>
<keyword evidence="1" id="KW-0489">Methyltransferase</keyword>
<keyword evidence="6" id="KW-1185">Reference proteome</keyword>
<evidence type="ECO:0000313" key="5">
    <source>
        <dbReference type="EMBL" id="KAG5459108.1"/>
    </source>
</evidence>
<organism evidence="5 6">
    <name type="scientific">Olpidium bornovanus</name>
    <dbReference type="NCBI Taxonomy" id="278681"/>
    <lineage>
        <taxon>Eukaryota</taxon>
        <taxon>Fungi</taxon>
        <taxon>Fungi incertae sedis</taxon>
        <taxon>Olpidiomycota</taxon>
        <taxon>Olpidiomycotina</taxon>
        <taxon>Olpidiomycetes</taxon>
        <taxon>Olpidiales</taxon>
        <taxon>Olpidiaceae</taxon>
        <taxon>Olpidium</taxon>
    </lineage>
</organism>
<dbReference type="Pfam" id="PF07942">
    <property type="entry name" value="CARME"/>
    <property type="match status" value="2"/>
</dbReference>
<dbReference type="GO" id="GO:0008757">
    <property type="term" value="F:S-adenosylmethionine-dependent methyltransferase activity"/>
    <property type="evidence" value="ECO:0007669"/>
    <property type="project" value="InterPro"/>
</dbReference>
<feature type="non-terminal residue" evidence="5">
    <location>
        <position position="387"/>
    </location>
</feature>
<evidence type="ECO:0000256" key="2">
    <source>
        <dbReference type="ARBA" id="ARBA00022679"/>
    </source>
</evidence>
<feature type="region of interest" description="Disordered" evidence="4">
    <location>
        <begin position="1"/>
        <end position="78"/>
    </location>
</feature>
<dbReference type="EMBL" id="JAEFCI010007349">
    <property type="protein sequence ID" value="KAG5459108.1"/>
    <property type="molecule type" value="Genomic_DNA"/>
</dbReference>
<dbReference type="OrthoDB" id="978at2759"/>
<evidence type="ECO:0000313" key="6">
    <source>
        <dbReference type="Proteomes" id="UP000673691"/>
    </source>
</evidence>
<keyword evidence="2" id="KW-0808">Transferase</keyword>
<gene>
    <name evidence="5" type="ORF">BJ554DRAFT_536</name>
</gene>
<sequence length="387" mass="42671">MAAGPGEPAVDARGAGRAGPASVLEGGRSPPQTAPGGGPHLGPHQLHDCGGGPSSDPDDQSDEEGGGGGAPSEAEKERRHFERVVLAFKNYAQGAQISNIRRRRDLQSLPARHRNLVPLQAVEKRLDDADEAIRLNQTFLSLVVEGSDDVFGLEAKSAKSGSSTRRRSGRLPKVRAADFDKVRSTLKQFVRDWSDVGKPERLAAYGPILRELEEWFKDTTMEQSHSNVLSAQQQLQRVCLPDVVLDLPEGSDFSMVAGDFLEVYGKPDMHGGLKGIFPKLTCFFLDTARNVAHYLEIMYNALKPGGVWINLGMRYRREEPVFRLSTQNLKLFNARHHIFGNEGPLLYHFEDMPGESSIELTLEELLEAVQLIGFRILVRFADALPAR</sequence>
<accession>A0A8H7ZU86</accession>
<comment type="caution">
    <text evidence="5">The sequence shown here is derived from an EMBL/GenBank/DDBJ whole genome shotgun (WGS) entry which is preliminary data.</text>
</comment>
<dbReference type="Proteomes" id="UP000673691">
    <property type="component" value="Unassembled WGS sequence"/>
</dbReference>
<keyword evidence="3" id="KW-0949">S-adenosyl-L-methionine</keyword>
<evidence type="ECO:0000256" key="4">
    <source>
        <dbReference type="SAM" id="MobiDB-lite"/>
    </source>
</evidence>
<dbReference type="PANTHER" id="PTHR12303:SF6">
    <property type="entry name" value="CARNOSINE N-METHYLTRANSFERASE"/>
    <property type="match status" value="1"/>
</dbReference>
<dbReference type="InterPro" id="IPR012901">
    <property type="entry name" value="CARME"/>
</dbReference>
<proteinExistence type="predicted"/>
<dbReference type="PANTHER" id="PTHR12303">
    <property type="entry name" value="CARNOSINE N-METHYLTRANSFERASE"/>
    <property type="match status" value="1"/>
</dbReference>
<feature type="compositionally biased region" description="Acidic residues" evidence="4">
    <location>
        <begin position="56"/>
        <end position="65"/>
    </location>
</feature>
<reference evidence="5 6" key="1">
    <citation type="journal article" name="Sci. Rep.">
        <title>Genome-scale phylogenetic analyses confirm Olpidium as the closest living zoosporic fungus to the non-flagellated, terrestrial fungi.</title>
        <authorList>
            <person name="Chang Y."/>
            <person name="Rochon D."/>
            <person name="Sekimoto S."/>
            <person name="Wang Y."/>
            <person name="Chovatia M."/>
            <person name="Sandor L."/>
            <person name="Salamov A."/>
            <person name="Grigoriev I.V."/>
            <person name="Stajich J.E."/>
            <person name="Spatafora J.W."/>
        </authorList>
    </citation>
    <scope>NUCLEOTIDE SEQUENCE [LARGE SCALE GENOMIC DNA]</scope>
    <source>
        <strain evidence="5">S191</strain>
    </source>
</reference>
<protein>
    <submittedName>
        <fullName evidence="5">N2227-like protein-domain-containing protein</fullName>
    </submittedName>
</protein>
<evidence type="ECO:0000256" key="3">
    <source>
        <dbReference type="ARBA" id="ARBA00022691"/>
    </source>
</evidence>
<dbReference type="AlphaFoldDB" id="A0A8H7ZU86"/>